<dbReference type="AlphaFoldDB" id="A0A917TEL8"/>
<reference evidence="3" key="2">
    <citation type="submission" date="2020-09" db="EMBL/GenBank/DDBJ databases">
        <authorList>
            <person name="Sun Q."/>
            <person name="Zhou Y."/>
        </authorList>
    </citation>
    <scope>NUCLEOTIDE SEQUENCE</scope>
    <source>
        <strain evidence="3">CGMCC 1.6333</strain>
    </source>
</reference>
<gene>
    <name evidence="3" type="ORF">GCM10011351_02390</name>
</gene>
<evidence type="ECO:0000313" key="3">
    <source>
        <dbReference type="EMBL" id="GGM20075.1"/>
    </source>
</evidence>
<keyword evidence="2" id="KW-0472">Membrane</keyword>
<feature type="coiled-coil region" evidence="1">
    <location>
        <begin position="248"/>
        <end position="283"/>
    </location>
</feature>
<accession>A0A917TEL8</accession>
<comment type="caution">
    <text evidence="3">The sequence shown here is derived from an EMBL/GenBank/DDBJ whole genome shotgun (WGS) entry which is preliminary data.</text>
</comment>
<evidence type="ECO:0008006" key="5">
    <source>
        <dbReference type="Google" id="ProtNLM"/>
    </source>
</evidence>
<evidence type="ECO:0000256" key="2">
    <source>
        <dbReference type="SAM" id="Phobius"/>
    </source>
</evidence>
<protein>
    <recommendedName>
        <fullName evidence="5">Zinc-ribbon domain-containing protein</fullName>
    </recommendedName>
</protein>
<sequence>MSYCPYCGSTTKEDESFCVHCGKKLPEDIDLRLMPKKNMSRFIYISLAIFIALSGICVGYYYYLQEQTEQALESYKEAEAYLLNGDYQQTLTSLNNALEHKENFPAAIELRDYTKLAIIIEEDLNVENTDYQESLMLINEGKKELSNYSGKAVEQLQEKLNNAQVNIQLEKVKAKLANEPSITTLQTILWEAEGIQDPEAEEIAQSIREQLIAYTSTKANQHIQEKQYSLARSVVENGLRYAPNSEKLLSLKTTIEKEKTAFETAEEQRIEQAMSAVAEEQERNENDAVELINITLSKDDQNNIVVSGELKSVATVPINTISVIYHILDEDGERIVSNETYVYPETLYPDEQGQFDFTHFDLDNKQVHQVEIDTITWFLD</sequence>
<dbReference type="RefSeq" id="WP_117152886.1">
    <property type="nucleotide sequence ID" value="NZ_BMLG01000001.1"/>
</dbReference>
<keyword evidence="2" id="KW-0812">Transmembrane</keyword>
<name>A0A917TEL8_9BACI</name>
<reference evidence="3" key="1">
    <citation type="journal article" date="2014" name="Int. J. Syst. Evol. Microbiol.">
        <title>Complete genome sequence of Corynebacterium casei LMG S-19264T (=DSM 44701T), isolated from a smear-ripened cheese.</title>
        <authorList>
            <consortium name="US DOE Joint Genome Institute (JGI-PGF)"/>
            <person name="Walter F."/>
            <person name="Albersmeier A."/>
            <person name="Kalinowski J."/>
            <person name="Ruckert C."/>
        </authorList>
    </citation>
    <scope>NUCLEOTIDE SEQUENCE</scope>
    <source>
        <strain evidence="3">CGMCC 1.6333</strain>
    </source>
</reference>
<dbReference type="EMBL" id="BMLG01000001">
    <property type="protein sequence ID" value="GGM20075.1"/>
    <property type="molecule type" value="Genomic_DNA"/>
</dbReference>
<feature type="transmembrane region" description="Helical" evidence="2">
    <location>
        <begin position="42"/>
        <end position="63"/>
    </location>
</feature>
<dbReference type="Proteomes" id="UP000618460">
    <property type="component" value="Unassembled WGS sequence"/>
</dbReference>
<dbReference type="SUPFAM" id="SSF48452">
    <property type="entry name" value="TPR-like"/>
    <property type="match status" value="1"/>
</dbReference>
<proteinExistence type="predicted"/>
<keyword evidence="4" id="KW-1185">Reference proteome</keyword>
<evidence type="ECO:0000256" key="1">
    <source>
        <dbReference type="SAM" id="Coils"/>
    </source>
</evidence>
<organism evidence="3 4">
    <name type="scientific">Paraliobacillus quinghaiensis</name>
    <dbReference type="NCBI Taxonomy" id="470815"/>
    <lineage>
        <taxon>Bacteria</taxon>
        <taxon>Bacillati</taxon>
        <taxon>Bacillota</taxon>
        <taxon>Bacilli</taxon>
        <taxon>Bacillales</taxon>
        <taxon>Bacillaceae</taxon>
        <taxon>Paraliobacillus</taxon>
    </lineage>
</organism>
<dbReference type="OrthoDB" id="1822804at2"/>
<dbReference type="InterPro" id="IPR011990">
    <property type="entry name" value="TPR-like_helical_dom_sf"/>
</dbReference>
<evidence type="ECO:0000313" key="4">
    <source>
        <dbReference type="Proteomes" id="UP000618460"/>
    </source>
</evidence>
<keyword evidence="2" id="KW-1133">Transmembrane helix</keyword>
<keyword evidence="1" id="KW-0175">Coiled coil</keyword>